<dbReference type="EMBL" id="CP060718">
    <property type="protein sequence ID" value="QNN66811.1"/>
    <property type="molecule type" value="Genomic_DNA"/>
</dbReference>
<evidence type="ECO:0000259" key="1">
    <source>
        <dbReference type="Pfam" id="PF14534"/>
    </source>
</evidence>
<accession>A0A7G9SG36</accession>
<keyword evidence="3" id="KW-1185">Reference proteome</keyword>
<dbReference type="InterPro" id="IPR027843">
    <property type="entry name" value="DUF4440"/>
</dbReference>
<evidence type="ECO:0000313" key="2">
    <source>
        <dbReference type="EMBL" id="QNN66811.1"/>
    </source>
</evidence>
<proteinExistence type="predicted"/>
<gene>
    <name evidence="2" type="ORF">H9L13_09070</name>
</gene>
<organism evidence="2 3">
    <name type="scientific">Sphingomonas lutea</name>
    <dbReference type="NCBI Taxonomy" id="1045317"/>
    <lineage>
        <taxon>Bacteria</taxon>
        <taxon>Pseudomonadati</taxon>
        <taxon>Pseudomonadota</taxon>
        <taxon>Alphaproteobacteria</taxon>
        <taxon>Sphingomonadales</taxon>
        <taxon>Sphingomonadaceae</taxon>
        <taxon>Sphingomonas</taxon>
    </lineage>
</organism>
<dbReference type="Gene3D" id="3.10.450.50">
    <property type="match status" value="1"/>
</dbReference>
<dbReference type="Proteomes" id="UP000515971">
    <property type="component" value="Chromosome"/>
</dbReference>
<protein>
    <submittedName>
        <fullName evidence="2">Nuclear transport factor 2 family protein</fullName>
    </submittedName>
</protein>
<dbReference type="AlphaFoldDB" id="A0A7G9SG36"/>
<dbReference type="InterPro" id="IPR032710">
    <property type="entry name" value="NTF2-like_dom_sf"/>
</dbReference>
<dbReference type="SUPFAM" id="SSF54427">
    <property type="entry name" value="NTF2-like"/>
    <property type="match status" value="1"/>
</dbReference>
<dbReference type="KEGG" id="slut:H9L13_09070"/>
<dbReference type="RefSeq" id="WP_187537403.1">
    <property type="nucleotide sequence ID" value="NZ_BAABJT010000001.1"/>
</dbReference>
<name>A0A7G9SG36_9SPHN</name>
<sequence length="163" mass="17996">MIGFLALAFVQAPAASVEVPSQPALSQIIAARDAEFFALFFEGCDPVRLRKMIADDVEFYHDKGGLLFTNAESMVADYAKNCAARQQPDAWRSRRELVRSSLHVDPVPRHGAFEVGEHVFHERKGSGPEKLVGRGRFAIIWKLDGGTWKLSRALSFAHGSATP</sequence>
<reference evidence="2 3" key="1">
    <citation type="submission" date="2020-08" db="EMBL/GenBank/DDBJ databases">
        <title>Genome sequence of Sphingomonas lutea KCTC 23642T.</title>
        <authorList>
            <person name="Hyun D.-W."/>
            <person name="Bae J.-W."/>
        </authorList>
    </citation>
    <scope>NUCLEOTIDE SEQUENCE [LARGE SCALE GENOMIC DNA]</scope>
    <source>
        <strain evidence="2 3">KCTC 23642</strain>
    </source>
</reference>
<evidence type="ECO:0000313" key="3">
    <source>
        <dbReference type="Proteomes" id="UP000515971"/>
    </source>
</evidence>
<dbReference type="Pfam" id="PF14534">
    <property type="entry name" value="DUF4440"/>
    <property type="match status" value="1"/>
</dbReference>
<feature type="domain" description="DUF4440" evidence="1">
    <location>
        <begin position="34"/>
        <end position="150"/>
    </location>
</feature>